<dbReference type="InterPro" id="IPR007527">
    <property type="entry name" value="Znf_SWIM"/>
</dbReference>
<evidence type="ECO:0000313" key="5">
    <source>
        <dbReference type="Proteomes" id="UP001597112"/>
    </source>
</evidence>
<keyword evidence="1" id="KW-0862">Zinc</keyword>
<dbReference type="Pfam" id="PF04434">
    <property type="entry name" value="SWIM"/>
    <property type="match status" value="1"/>
</dbReference>
<comment type="caution">
    <text evidence="4">The sequence shown here is derived from an EMBL/GenBank/DDBJ whole genome shotgun (WGS) entry which is preliminary data.</text>
</comment>
<dbReference type="Proteomes" id="UP001597112">
    <property type="component" value="Unassembled WGS sequence"/>
</dbReference>
<evidence type="ECO:0000313" key="4">
    <source>
        <dbReference type="EMBL" id="MFD1001969.1"/>
    </source>
</evidence>
<keyword evidence="1" id="KW-0479">Metal-binding</keyword>
<evidence type="ECO:0000259" key="3">
    <source>
        <dbReference type="PROSITE" id="PS50966"/>
    </source>
</evidence>
<feature type="region of interest" description="Disordered" evidence="2">
    <location>
        <begin position="1"/>
        <end position="25"/>
    </location>
</feature>
<evidence type="ECO:0000256" key="1">
    <source>
        <dbReference type="PROSITE-ProRule" id="PRU00325"/>
    </source>
</evidence>
<name>A0ABW3K753_9BACT</name>
<organism evidence="4 5">
    <name type="scientific">Ohtaekwangia kribbensis</name>
    <dbReference type="NCBI Taxonomy" id="688913"/>
    <lineage>
        <taxon>Bacteria</taxon>
        <taxon>Pseudomonadati</taxon>
        <taxon>Bacteroidota</taxon>
        <taxon>Cytophagia</taxon>
        <taxon>Cytophagales</taxon>
        <taxon>Fulvivirgaceae</taxon>
        <taxon>Ohtaekwangia</taxon>
    </lineage>
</organism>
<dbReference type="RefSeq" id="WP_377582625.1">
    <property type="nucleotide sequence ID" value="NZ_JBHTKA010000008.1"/>
</dbReference>
<keyword evidence="5" id="KW-1185">Reference proteome</keyword>
<sequence length="438" mass="50188">MNFSEEQILAMAPDDSSKKSGKELANPSKWVKREWSDRALWGECQGSGKLPYQTQIDLGNIAFKCSCPSRKFPCKHGLGLLLLYARDKKLFNQAAEPDWVTGWLDKRNEREEKKTEKQEKEKEKKADPVAQAKRQENRMKRVEDGMADLRLWIGDIIRNGLINIPGKDPSYFETMARRMVDAQATGLAAMVRSLRDTSFYQDGWQTPFLDQLIRIYLVLEGFTRFDSLSVELQEELKSLIGFTQNQDELKNETGVRDEWFVLAKRTDKEDNLTTERNWLYGVRSKKYALILQFYVKGQLPAINLLPGSCIDAEVVYYKGVNPQRALIKQQYSVTAKSDIHGFRHWSDALASAADAYAINPWIYTTPVVVENVVPYKVSNQWILKDEQGNGVTISHNFAQLWKLMSVSGGKPVRLFALGREHSFEPMGVWVDNQYILLA</sequence>
<keyword evidence="1" id="KW-0863">Zinc-finger</keyword>
<dbReference type="EMBL" id="JBHTKA010000008">
    <property type="protein sequence ID" value="MFD1001969.1"/>
    <property type="molecule type" value="Genomic_DNA"/>
</dbReference>
<proteinExistence type="predicted"/>
<protein>
    <submittedName>
        <fullName evidence="4">SWIM zinc finger domain-containing protein</fullName>
    </submittedName>
</protein>
<gene>
    <name evidence="4" type="ORF">ACFQ21_21770</name>
</gene>
<reference evidence="5" key="1">
    <citation type="journal article" date="2019" name="Int. J. Syst. Evol. Microbiol.">
        <title>The Global Catalogue of Microorganisms (GCM) 10K type strain sequencing project: providing services to taxonomists for standard genome sequencing and annotation.</title>
        <authorList>
            <consortium name="The Broad Institute Genomics Platform"/>
            <consortium name="The Broad Institute Genome Sequencing Center for Infectious Disease"/>
            <person name="Wu L."/>
            <person name="Ma J."/>
        </authorList>
    </citation>
    <scope>NUCLEOTIDE SEQUENCE [LARGE SCALE GENOMIC DNA]</scope>
    <source>
        <strain evidence="5">CCUG 58938</strain>
    </source>
</reference>
<accession>A0ABW3K753</accession>
<dbReference type="PROSITE" id="PS50966">
    <property type="entry name" value="ZF_SWIM"/>
    <property type="match status" value="1"/>
</dbReference>
<feature type="region of interest" description="Disordered" evidence="2">
    <location>
        <begin position="109"/>
        <end position="138"/>
    </location>
</feature>
<feature type="domain" description="SWIM-type" evidence="3">
    <location>
        <begin position="52"/>
        <end position="85"/>
    </location>
</feature>
<evidence type="ECO:0000256" key="2">
    <source>
        <dbReference type="SAM" id="MobiDB-lite"/>
    </source>
</evidence>